<keyword evidence="1" id="KW-1133">Transmembrane helix</keyword>
<organism evidence="2">
    <name type="scientific">Timema californicum</name>
    <name type="common">California timema</name>
    <name type="synonym">Walking stick</name>
    <dbReference type="NCBI Taxonomy" id="61474"/>
    <lineage>
        <taxon>Eukaryota</taxon>
        <taxon>Metazoa</taxon>
        <taxon>Ecdysozoa</taxon>
        <taxon>Arthropoda</taxon>
        <taxon>Hexapoda</taxon>
        <taxon>Insecta</taxon>
        <taxon>Pterygota</taxon>
        <taxon>Neoptera</taxon>
        <taxon>Polyneoptera</taxon>
        <taxon>Phasmatodea</taxon>
        <taxon>Timematodea</taxon>
        <taxon>Timematoidea</taxon>
        <taxon>Timematidae</taxon>
        <taxon>Timema</taxon>
    </lineage>
</organism>
<protein>
    <submittedName>
        <fullName evidence="2">(California timema) hypothetical protein</fullName>
    </submittedName>
</protein>
<name>A0A7R9P6N1_TIMCA</name>
<proteinExistence type="predicted"/>
<reference evidence="2" key="1">
    <citation type="submission" date="2020-11" db="EMBL/GenBank/DDBJ databases">
        <authorList>
            <person name="Tran Van P."/>
        </authorList>
    </citation>
    <scope>NUCLEOTIDE SEQUENCE</scope>
</reference>
<evidence type="ECO:0000313" key="2">
    <source>
        <dbReference type="EMBL" id="CAD7571685.1"/>
    </source>
</evidence>
<keyword evidence="1" id="KW-0472">Membrane</keyword>
<feature type="transmembrane region" description="Helical" evidence="1">
    <location>
        <begin position="160"/>
        <end position="181"/>
    </location>
</feature>
<feature type="transmembrane region" description="Helical" evidence="1">
    <location>
        <begin position="82"/>
        <end position="104"/>
    </location>
</feature>
<accession>A0A7R9P6N1</accession>
<keyword evidence="1" id="KW-0812">Transmembrane</keyword>
<dbReference type="AlphaFoldDB" id="A0A7R9P6N1"/>
<gene>
    <name evidence="2" type="ORF">TCMB3V08_LOCUS4354</name>
</gene>
<evidence type="ECO:0000256" key="1">
    <source>
        <dbReference type="SAM" id="Phobius"/>
    </source>
</evidence>
<sequence length="182" mass="20262">MHTTGLPSTNLTLWLPVVECDKWSHWLETPCSFTTLASVCRPDKTRIDIEVIAPGNGVFPGVNLTAHETRIDRELGRRISNIALVPIFITSIGTQVITTNILFVPLTRTNVLYYVIQGRTGIEGLKEGNAIALEHKNFTYSTIFGLALPMLLFRQTVPSFNCIGGLVSFFIVDPHAIYYIIL</sequence>
<dbReference type="EMBL" id="OE180648">
    <property type="protein sequence ID" value="CAD7571685.1"/>
    <property type="molecule type" value="Genomic_DNA"/>
</dbReference>